<name>A0A0A9AAA6_ARUDO</name>
<protein>
    <submittedName>
        <fullName evidence="2">Uncharacterized protein</fullName>
    </submittedName>
</protein>
<feature type="compositionally biased region" description="Low complexity" evidence="1">
    <location>
        <begin position="12"/>
        <end position="32"/>
    </location>
</feature>
<feature type="compositionally biased region" description="Basic and acidic residues" evidence="1">
    <location>
        <begin position="1"/>
        <end position="11"/>
    </location>
</feature>
<feature type="region of interest" description="Disordered" evidence="1">
    <location>
        <begin position="1"/>
        <end position="62"/>
    </location>
</feature>
<dbReference type="AlphaFoldDB" id="A0A0A9AAA6"/>
<proteinExistence type="predicted"/>
<reference evidence="2" key="1">
    <citation type="submission" date="2014-09" db="EMBL/GenBank/DDBJ databases">
        <authorList>
            <person name="Magalhaes I.L.F."/>
            <person name="Oliveira U."/>
            <person name="Santos F.R."/>
            <person name="Vidigal T.H.D.A."/>
            <person name="Brescovit A.D."/>
            <person name="Santos A.J."/>
        </authorList>
    </citation>
    <scope>NUCLEOTIDE SEQUENCE</scope>
    <source>
        <tissue evidence="2">Shoot tissue taken approximately 20 cm above the soil surface</tissue>
    </source>
</reference>
<dbReference type="EMBL" id="GBRH01249884">
    <property type="protein sequence ID" value="JAD48011.1"/>
    <property type="molecule type" value="Transcribed_RNA"/>
</dbReference>
<sequence>MFKSGRPDPPSKTDASSTCSSKTTTPSASSCTPCGRFKSRPSSASSSTTCGRFKSRPSSPGGRFRLRFMVGVELCGFWENGSSNV</sequence>
<evidence type="ECO:0000256" key="1">
    <source>
        <dbReference type="SAM" id="MobiDB-lite"/>
    </source>
</evidence>
<organism evidence="2">
    <name type="scientific">Arundo donax</name>
    <name type="common">Giant reed</name>
    <name type="synonym">Donax arundinaceus</name>
    <dbReference type="NCBI Taxonomy" id="35708"/>
    <lineage>
        <taxon>Eukaryota</taxon>
        <taxon>Viridiplantae</taxon>
        <taxon>Streptophyta</taxon>
        <taxon>Embryophyta</taxon>
        <taxon>Tracheophyta</taxon>
        <taxon>Spermatophyta</taxon>
        <taxon>Magnoliopsida</taxon>
        <taxon>Liliopsida</taxon>
        <taxon>Poales</taxon>
        <taxon>Poaceae</taxon>
        <taxon>PACMAD clade</taxon>
        <taxon>Arundinoideae</taxon>
        <taxon>Arundineae</taxon>
        <taxon>Arundo</taxon>
    </lineage>
</organism>
<reference evidence="2" key="2">
    <citation type="journal article" date="2015" name="Data Brief">
        <title>Shoot transcriptome of the giant reed, Arundo donax.</title>
        <authorList>
            <person name="Barrero R.A."/>
            <person name="Guerrero F.D."/>
            <person name="Moolhuijzen P."/>
            <person name="Goolsby J.A."/>
            <person name="Tidwell J."/>
            <person name="Bellgard S.E."/>
            <person name="Bellgard M.I."/>
        </authorList>
    </citation>
    <scope>NUCLEOTIDE SEQUENCE</scope>
    <source>
        <tissue evidence="2">Shoot tissue taken approximately 20 cm above the soil surface</tissue>
    </source>
</reference>
<evidence type="ECO:0000313" key="2">
    <source>
        <dbReference type="EMBL" id="JAD48011.1"/>
    </source>
</evidence>
<accession>A0A0A9AAA6</accession>